<dbReference type="OrthoDB" id="1628901at2"/>
<evidence type="ECO:0000256" key="1">
    <source>
        <dbReference type="SAM" id="MobiDB-lite"/>
    </source>
</evidence>
<comment type="caution">
    <text evidence="3">The sequence shown here is derived from an EMBL/GenBank/DDBJ whole genome shotgun (WGS) entry which is preliminary data.</text>
</comment>
<protein>
    <submittedName>
        <fullName evidence="3">Outer membrane transport energization protein TonB</fullName>
    </submittedName>
</protein>
<feature type="domain" description="TonB C-terminal" evidence="2">
    <location>
        <begin position="164"/>
        <end position="255"/>
    </location>
</feature>
<feature type="compositionally biased region" description="Pro residues" evidence="1">
    <location>
        <begin position="102"/>
        <end position="114"/>
    </location>
</feature>
<dbReference type="PROSITE" id="PS52015">
    <property type="entry name" value="TONB_CTD"/>
    <property type="match status" value="1"/>
</dbReference>
<feature type="compositionally biased region" description="Low complexity" evidence="1">
    <location>
        <begin position="131"/>
        <end position="156"/>
    </location>
</feature>
<dbReference type="PRINTS" id="PR01217">
    <property type="entry name" value="PRICHEXTENSN"/>
</dbReference>
<reference evidence="3 4" key="1">
    <citation type="submission" date="2019-03" db="EMBL/GenBank/DDBJ databases">
        <title>Genomic Encyclopedia of Type Strains, Phase III (KMG-III): the genomes of soil and plant-associated and newly described type strains.</title>
        <authorList>
            <person name="Whitman W."/>
        </authorList>
    </citation>
    <scope>NUCLEOTIDE SEQUENCE [LARGE SCALE GENOMIC DNA]</scope>
    <source>
        <strain evidence="3 4">LMG 29544</strain>
    </source>
</reference>
<proteinExistence type="predicted"/>
<dbReference type="InterPro" id="IPR037682">
    <property type="entry name" value="TonB_C"/>
</dbReference>
<gene>
    <name evidence="3" type="ORF">BX592_105177</name>
</gene>
<dbReference type="Pfam" id="PF03544">
    <property type="entry name" value="TonB_C"/>
    <property type="match status" value="1"/>
</dbReference>
<evidence type="ECO:0000313" key="4">
    <source>
        <dbReference type="Proteomes" id="UP000295509"/>
    </source>
</evidence>
<sequence length="255" mass="26315">MNSPAIDTNVPRRPLSGALWASSAPARHNGLSMKTAIGVALLVEVLLIAGLSRVKFQQEPPPAPKEMRVQIAPPPPPPEVKKLEPPPAPPVPQKPVQKIQPKPLPTPKPPPAKPAPVQKEAVIPAAADPAQNAPALATAPATSAPSTPTAGAGAAPTAPPALHGVVDGRGHCQSVQPQIPRKALQDGISADVIAHLAINTDGSVGDVKIVRVTPPTSVFNQAVIAAGRAYKCEKNAEPYVGEVEFSFKTTASDDE</sequence>
<name>A0A4R8LWH6_9BURK</name>
<dbReference type="AlphaFoldDB" id="A0A4R8LWH6"/>
<evidence type="ECO:0000313" key="3">
    <source>
        <dbReference type="EMBL" id="TDY52293.1"/>
    </source>
</evidence>
<dbReference type="Proteomes" id="UP000295509">
    <property type="component" value="Unassembled WGS sequence"/>
</dbReference>
<evidence type="ECO:0000259" key="2">
    <source>
        <dbReference type="PROSITE" id="PS52015"/>
    </source>
</evidence>
<keyword evidence="4" id="KW-1185">Reference proteome</keyword>
<dbReference type="Gene3D" id="3.30.2420.10">
    <property type="entry name" value="TonB"/>
    <property type="match status" value="1"/>
</dbReference>
<accession>A0A4R8LWH6</accession>
<dbReference type="RefSeq" id="WP_134191221.1">
    <property type="nucleotide sequence ID" value="NZ_JBHLUW010000027.1"/>
</dbReference>
<organism evidence="3 4">
    <name type="scientific">Paraburkholderia rhizosphaerae</name>
    <dbReference type="NCBI Taxonomy" id="480658"/>
    <lineage>
        <taxon>Bacteria</taxon>
        <taxon>Pseudomonadati</taxon>
        <taxon>Pseudomonadota</taxon>
        <taxon>Betaproteobacteria</taxon>
        <taxon>Burkholderiales</taxon>
        <taxon>Burkholderiaceae</taxon>
        <taxon>Paraburkholderia</taxon>
    </lineage>
</organism>
<dbReference type="SUPFAM" id="SSF74653">
    <property type="entry name" value="TolA/TonB C-terminal domain"/>
    <property type="match status" value="1"/>
</dbReference>
<feature type="region of interest" description="Disordered" evidence="1">
    <location>
        <begin position="57"/>
        <end position="119"/>
    </location>
</feature>
<dbReference type="EMBL" id="SORE01000005">
    <property type="protein sequence ID" value="TDY52293.1"/>
    <property type="molecule type" value="Genomic_DNA"/>
</dbReference>
<feature type="region of interest" description="Disordered" evidence="1">
    <location>
        <begin position="131"/>
        <end position="164"/>
    </location>
</feature>
<dbReference type="GO" id="GO:0055085">
    <property type="term" value="P:transmembrane transport"/>
    <property type="evidence" value="ECO:0007669"/>
    <property type="project" value="InterPro"/>
</dbReference>